<dbReference type="OrthoDB" id="79603at2759"/>
<name>A0A834WJ64_9FABA</name>
<reference evidence="1" key="1">
    <citation type="submission" date="2020-09" db="EMBL/GenBank/DDBJ databases">
        <title>Genome-Enabled Discovery of Anthraquinone Biosynthesis in Senna tora.</title>
        <authorList>
            <person name="Kang S.-H."/>
            <person name="Pandey R.P."/>
            <person name="Lee C.-M."/>
            <person name="Sim J.-S."/>
            <person name="Jeong J.-T."/>
            <person name="Choi B.-S."/>
            <person name="Jung M."/>
            <person name="Ginzburg D."/>
            <person name="Zhao K."/>
            <person name="Won S.Y."/>
            <person name="Oh T.-J."/>
            <person name="Yu Y."/>
            <person name="Kim N.-H."/>
            <person name="Lee O.R."/>
            <person name="Lee T.-H."/>
            <person name="Bashyal P."/>
            <person name="Kim T.-S."/>
            <person name="Lee W.-H."/>
            <person name="Kawkins C."/>
            <person name="Kim C.-K."/>
            <person name="Kim J.S."/>
            <person name="Ahn B.O."/>
            <person name="Rhee S.Y."/>
            <person name="Sohng J.K."/>
        </authorList>
    </citation>
    <scope>NUCLEOTIDE SEQUENCE</scope>
    <source>
        <tissue evidence="1">Leaf</tissue>
    </source>
</reference>
<comment type="caution">
    <text evidence="1">The sequence shown here is derived from an EMBL/GenBank/DDBJ whole genome shotgun (WGS) entry which is preliminary data.</text>
</comment>
<keyword evidence="2" id="KW-1185">Reference proteome</keyword>
<dbReference type="Proteomes" id="UP000634136">
    <property type="component" value="Unassembled WGS sequence"/>
</dbReference>
<sequence>MPLTEPFGKQNSSHLTRTLQFHQNNSRIHNLRKALLYLVVAVTGWRRAAPAPSTLASLRTTSRTPPWDPPQTPPISLQLALNIGSLEDRLALVLAQVYPSLYLPALVGLVYSPNEIVQSTAVDSFIGIDLKLDLAQINGSFLSRWENRNYTRDILSSRKIKLYRFMPLDLHPVCLSSQILNLPTYYMPSCLEDTRDIENGYECIAALLLGRAFCEFEFEDVRKLAAEQCGCNHPQVIISDIFGPSQDRSCESFSHPAMLGTRKIIETILYCCGLVWMLIQFQKHSMDALIVWHC</sequence>
<evidence type="ECO:0000313" key="1">
    <source>
        <dbReference type="EMBL" id="KAF7819049.1"/>
    </source>
</evidence>
<dbReference type="EMBL" id="JAAIUW010000008">
    <property type="protein sequence ID" value="KAF7819049.1"/>
    <property type="molecule type" value="Genomic_DNA"/>
</dbReference>
<proteinExistence type="predicted"/>
<protein>
    <submittedName>
        <fullName evidence="1">Uncharacterized protein</fullName>
    </submittedName>
</protein>
<dbReference type="PANTHER" id="PTHR37743:SF1">
    <property type="entry name" value="ARM REPEAT SUPERFAMILY PROTEIN"/>
    <property type="match status" value="1"/>
</dbReference>
<dbReference type="AlphaFoldDB" id="A0A834WJ64"/>
<evidence type="ECO:0000313" key="2">
    <source>
        <dbReference type="Proteomes" id="UP000634136"/>
    </source>
</evidence>
<accession>A0A834WJ64</accession>
<organism evidence="1 2">
    <name type="scientific">Senna tora</name>
    <dbReference type="NCBI Taxonomy" id="362788"/>
    <lineage>
        <taxon>Eukaryota</taxon>
        <taxon>Viridiplantae</taxon>
        <taxon>Streptophyta</taxon>
        <taxon>Embryophyta</taxon>
        <taxon>Tracheophyta</taxon>
        <taxon>Spermatophyta</taxon>
        <taxon>Magnoliopsida</taxon>
        <taxon>eudicotyledons</taxon>
        <taxon>Gunneridae</taxon>
        <taxon>Pentapetalae</taxon>
        <taxon>rosids</taxon>
        <taxon>fabids</taxon>
        <taxon>Fabales</taxon>
        <taxon>Fabaceae</taxon>
        <taxon>Caesalpinioideae</taxon>
        <taxon>Cassia clade</taxon>
        <taxon>Senna</taxon>
    </lineage>
</organism>
<dbReference type="PANTHER" id="PTHR37743">
    <property type="entry name" value="ARM REPEAT SUPERFAMILY PROTEIN"/>
    <property type="match status" value="1"/>
</dbReference>
<gene>
    <name evidence="1" type="ORF">G2W53_024504</name>
</gene>